<dbReference type="Gene3D" id="1.20.1250.20">
    <property type="entry name" value="MFS general substrate transporter like domains"/>
    <property type="match status" value="1"/>
</dbReference>
<comment type="caution">
    <text evidence="9">The sequence shown here is derived from an EMBL/GenBank/DDBJ whole genome shotgun (WGS) entry which is preliminary data.</text>
</comment>
<dbReference type="CDD" id="cd17323">
    <property type="entry name" value="MFS_Tpo1_MDR_like"/>
    <property type="match status" value="1"/>
</dbReference>
<dbReference type="InterPro" id="IPR011701">
    <property type="entry name" value="MFS"/>
</dbReference>
<comment type="similarity">
    <text evidence="2">Belongs to the major facilitator superfamily.</text>
</comment>
<dbReference type="SUPFAM" id="SSF103473">
    <property type="entry name" value="MFS general substrate transporter"/>
    <property type="match status" value="1"/>
</dbReference>
<protein>
    <recommendedName>
        <fullName evidence="8">Major facilitator superfamily (MFS) profile domain-containing protein</fullName>
    </recommendedName>
</protein>
<evidence type="ECO:0000256" key="7">
    <source>
        <dbReference type="SAM" id="Phobius"/>
    </source>
</evidence>
<dbReference type="PANTHER" id="PTHR23502">
    <property type="entry name" value="MAJOR FACILITATOR SUPERFAMILY"/>
    <property type="match status" value="1"/>
</dbReference>
<dbReference type="AlphaFoldDB" id="A0A9W5YVK8"/>
<feature type="transmembrane region" description="Helical" evidence="7">
    <location>
        <begin position="425"/>
        <end position="444"/>
    </location>
</feature>
<keyword evidence="5 7" id="KW-0472">Membrane</keyword>
<dbReference type="Proteomes" id="UP001143548">
    <property type="component" value="Unassembled WGS sequence"/>
</dbReference>
<feature type="transmembrane region" description="Helical" evidence="7">
    <location>
        <begin position="399"/>
        <end position="419"/>
    </location>
</feature>
<dbReference type="PANTHER" id="PTHR23502:SF68">
    <property type="entry name" value="MULTIDRUG TRANSPORTER, PUTATIVE (AFU_ORTHOLOGUE AFUA_3G01120)-RELATED"/>
    <property type="match status" value="1"/>
</dbReference>
<evidence type="ECO:0000256" key="4">
    <source>
        <dbReference type="ARBA" id="ARBA00022989"/>
    </source>
</evidence>
<keyword evidence="4 7" id="KW-1133">Transmembrane helix</keyword>
<organism evidence="9 10">
    <name type="scientific">Aspergillus brasiliensis</name>
    <dbReference type="NCBI Taxonomy" id="319629"/>
    <lineage>
        <taxon>Eukaryota</taxon>
        <taxon>Fungi</taxon>
        <taxon>Dikarya</taxon>
        <taxon>Ascomycota</taxon>
        <taxon>Pezizomycotina</taxon>
        <taxon>Eurotiomycetes</taxon>
        <taxon>Eurotiomycetidae</taxon>
        <taxon>Eurotiales</taxon>
        <taxon>Aspergillaceae</taxon>
        <taxon>Aspergillus</taxon>
        <taxon>Aspergillus subgen. Circumdati</taxon>
    </lineage>
</organism>
<dbReference type="Pfam" id="PF07690">
    <property type="entry name" value="MFS_1"/>
    <property type="match status" value="1"/>
</dbReference>
<feature type="transmembrane region" description="Helical" evidence="7">
    <location>
        <begin position="332"/>
        <end position="352"/>
    </location>
</feature>
<keyword evidence="3 7" id="KW-0812">Transmembrane</keyword>
<sequence length="528" mass="57601">MTRCDSADHAARPPSPSPKTVTIDTTAVANPTEVDWDGDADPTNPMNWSPWYRWCHIVVISFLTFVTSLGSSMLAPAVPDVMRSLGSDNAELESFVVSIYVIGFALGPLVAAPMSEIYGRSIVYHVSNVLFLGATIGCALSTNVGMFLAFRLISGCAGVTPLALGGGSIGDLMAPERMGTAMAIWGLGSLVAPVFAPIAGGYLSEDVGWRWIFWVITIPMAVLTILSFIVLRETYAPILLERKAQRLRQETGNHDIRPRSGTPMSQHQVFFDALVRPLKMLLTSPVIMMLAFDVAVVYGYQYLVFTTLSYIFQDVYHLSTGLSGLVYLGDGIGTILAILSVASMHSAVFHIIRHSDVSIDDPKTGIFSIGYASDKVAERRKKARLNTPDDTQTLPPESWLWPMIPSSLLTPIGLLWYGWSLQARVFPVVPLIGLGVFGFGMMGIFQPVQIYLVNAFPVHSASALAASNLLRSLVGALLPLGGQRMNDVMGLGWGNSLLAFIALVMVPVPWILMRFGQRMRMWDRNISK</sequence>
<evidence type="ECO:0000256" key="6">
    <source>
        <dbReference type="SAM" id="MobiDB-lite"/>
    </source>
</evidence>
<feature type="transmembrane region" description="Helical" evidence="7">
    <location>
        <begin position="95"/>
        <end position="115"/>
    </location>
</feature>
<dbReference type="GO" id="GO:0016020">
    <property type="term" value="C:membrane"/>
    <property type="evidence" value="ECO:0007669"/>
    <property type="project" value="UniProtKB-SubCell"/>
</dbReference>
<feature type="transmembrane region" description="Helical" evidence="7">
    <location>
        <begin position="181"/>
        <end position="199"/>
    </location>
</feature>
<dbReference type="PROSITE" id="PS50850">
    <property type="entry name" value="MFS"/>
    <property type="match status" value="1"/>
</dbReference>
<feature type="compositionally biased region" description="Basic and acidic residues" evidence="6">
    <location>
        <begin position="1"/>
        <end position="11"/>
    </location>
</feature>
<evidence type="ECO:0000259" key="8">
    <source>
        <dbReference type="PROSITE" id="PS50850"/>
    </source>
</evidence>
<evidence type="ECO:0000313" key="10">
    <source>
        <dbReference type="Proteomes" id="UP001143548"/>
    </source>
</evidence>
<evidence type="ECO:0000313" key="9">
    <source>
        <dbReference type="EMBL" id="GKZ22857.1"/>
    </source>
</evidence>
<feature type="transmembrane region" description="Helical" evidence="7">
    <location>
        <begin position="286"/>
        <end position="312"/>
    </location>
</feature>
<evidence type="ECO:0000256" key="2">
    <source>
        <dbReference type="ARBA" id="ARBA00008335"/>
    </source>
</evidence>
<dbReference type="FunFam" id="1.20.1250.20:FF:000011">
    <property type="entry name" value="MFS multidrug transporter, putative"/>
    <property type="match status" value="1"/>
</dbReference>
<feature type="transmembrane region" description="Helical" evidence="7">
    <location>
        <begin position="122"/>
        <end position="142"/>
    </location>
</feature>
<dbReference type="InterPro" id="IPR036259">
    <property type="entry name" value="MFS_trans_sf"/>
</dbReference>
<feature type="region of interest" description="Disordered" evidence="6">
    <location>
        <begin position="1"/>
        <end position="22"/>
    </location>
</feature>
<reference evidence="9" key="1">
    <citation type="submission" date="2022-07" db="EMBL/GenBank/DDBJ databases">
        <title>Taxonomy of Aspergillus series Nigri: significant species reduction supported by multi-species coalescent approaches.</title>
        <authorList>
            <person name="Bian C."/>
            <person name="Kusuya Y."/>
            <person name="Sklenar F."/>
            <person name="D'hooge E."/>
            <person name="Yaguchi T."/>
            <person name="Takahashi H."/>
            <person name="Hubka V."/>
        </authorList>
    </citation>
    <scope>NUCLEOTIDE SEQUENCE</scope>
    <source>
        <strain evidence="9">CBS 733.88</strain>
    </source>
</reference>
<dbReference type="EMBL" id="BROQ01000058">
    <property type="protein sequence ID" value="GKZ22857.1"/>
    <property type="molecule type" value="Genomic_DNA"/>
</dbReference>
<evidence type="ECO:0000256" key="3">
    <source>
        <dbReference type="ARBA" id="ARBA00022692"/>
    </source>
</evidence>
<feature type="transmembrane region" description="Helical" evidence="7">
    <location>
        <begin position="490"/>
        <end position="512"/>
    </location>
</feature>
<evidence type="ECO:0000256" key="1">
    <source>
        <dbReference type="ARBA" id="ARBA00004141"/>
    </source>
</evidence>
<feature type="transmembrane region" description="Helical" evidence="7">
    <location>
        <begin position="211"/>
        <end position="231"/>
    </location>
</feature>
<accession>A0A9W5YVK8</accession>
<gene>
    <name evidence="9" type="ORF">AbraCBS73388_009037</name>
</gene>
<proteinExistence type="inferred from homology"/>
<dbReference type="GO" id="GO:0022857">
    <property type="term" value="F:transmembrane transporter activity"/>
    <property type="evidence" value="ECO:0007669"/>
    <property type="project" value="InterPro"/>
</dbReference>
<dbReference type="InterPro" id="IPR020846">
    <property type="entry name" value="MFS_dom"/>
</dbReference>
<evidence type="ECO:0000256" key="5">
    <source>
        <dbReference type="ARBA" id="ARBA00023136"/>
    </source>
</evidence>
<feature type="domain" description="Major facilitator superfamily (MFS) profile" evidence="8">
    <location>
        <begin position="56"/>
        <end position="519"/>
    </location>
</feature>
<feature type="transmembrane region" description="Helical" evidence="7">
    <location>
        <begin position="54"/>
        <end position="75"/>
    </location>
</feature>
<name>A0A9W5YVK8_9EURO</name>
<comment type="subcellular location">
    <subcellularLocation>
        <location evidence="1">Membrane</location>
        <topology evidence="1">Multi-pass membrane protein</topology>
    </subcellularLocation>
</comment>